<proteinExistence type="predicted"/>
<feature type="transmembrane region" description="Helical" evidence="5">
    <location>
        <begin position="37"/>
        <end position="56"/>
    </location>
</feature>
<name>A0A2W1NCA3_PAEXE</name>
<evidence type="ECO:0000256" key="1">
    <source>
        <dbReference type="ARBA" id="ARBA00004141"/>
    </source>
</evidence>
<dbReference type="Pfam" id="PF01758">
    <property type="entry name" value="SBF"/>
    <property type="match status" value="1"/>
</dbReference>
<dbReference type="RefSeq" id="WP_089199250.1">
    <property type="nucleotide sequence ID" value="NZ_NHRJ02000002.1"/>
</dbReference>
<dbReference type="InterPro" id="IPR004710">
    <property type="entry name" value="Bilac:Na_transpt"/>
</dbReference>
<comment type="caution">
    <text evidence="6">The sequence shown here is derived from an EMBL/GenBank/DDBJ whole genome shotgun (WGS) entry which is preliminary data.</text>
</comment>
<dbReference type="InterPro" id="IPR038770">
    <property type="entry name" value="Na+/solute_symporter_sf"/>
</dbReference>
<dbReference type="GO" id="GO:0016020">
    <property type="term" value="C:membrane"/>
    <property type="evidence" value="ECO:0007669"/>
    <property type="project" value="UniProtKB-SubCell"/>
</dbReference>
<dbReference type="InterPro" id="IPR002657">
    <property type="entry name" value="BilAc:Na_symport/Acr3"/>
</dbReference>
<evidence type="ECO:0000256" key="5">
    <source>
        <dbReference type="SAM" id="Phobius"/>
    </source>
</evidence>
<feature type="transmembrane region" description="Helical" evidence="5">
    <location>
        <begin position="68"/>
        <end position="91"/>
    </location>
</feature>
<evidence type="ECO:0000313" key="7">
    <source>
        <dbReference type="Proteomes" id="UP000214746"/>
    </source>
</evidence>
<feature type="transmembrane region" description="Helical" evidence="5">
    <location>
        <begin position="12"/>
        <end position="31"/>
    </location>
</feature>
<feature type="transmembrane region" description="Helical" evidence="5">
    <location>
        <begin position="225"/>
        <end position="250"/>
    </location>
</feature>
<evidence type="ECO:0000256" key="4">
    <source>
        <dbReference type="ARBA" id="ARBA00023136"/>
    </source>
</evidence>
<protein>
    <submittedName>
        <fullName evidence="6">Bile acid:sodium symporter family protein</fullName>
    </submittedName>
</protein>
<sequence>MINMLNKALEKFMPLLTPSGVILGLLFSAHLHSYSFLAAWIFAGMSFAGSLGSSFKDLGKVLMHPMPIIVNFVILHLFMPLFGWAAGTIFFPGDDLTQTGFVLLFVIPTGVISLLWVTLYKGNMALTLALILLDTLLSPLVVPFSLSVLVGAKVQMDVWHIMQGLLFMVVVPSLLGMAMNQWTKGNIKVVWGPRLAPFSKIGLFIVVALNSAVVAPFLSEMNTKLIAIMLLALVCAPIGYLAGWAASVALKWQPEVTVALTFNSGMRNLSAGAVLAVSFFPPPVALPVIAGMLFQQIIASLYGQRLGKTYGTGRLAVTNAA</sequence>
<dbReference type="Gene3D" id="1.20.1530.20">
    <property type="match status" value="1"/>
</dbReference>
<evidence type="ECO:0000313" key="6">
    <source>
        <dbReference type="EMBL" id="PZE22107.1"/>
    </source>
</evidence>
<keyword evidence="7" id="KW-1185">Reference proteome</keyword>
<feature type="transmembrane region" description="Helical" evidence="5">
    <location>
        <begin position="97"/>
        <end position="117"/>
    </location>
</feature>
<keyword evidence="4 5" id="KW-0472">Membrane</keyword>
<feature type="transmembrane region" description="Helical" evidence="5">
    <location>
        <begin position="124"/>
        <end position="146"/>
    </location>
</feature>
<gene>
    <name evidence="6" type="ORF">CBW46_006880</name>
</gene>
<dbReference type="PANTHER" id="PTHR10361:SF28">
    <property type="entry name" value="P3 PROTEIN-RELATED"/>
    <property type="match status" value="1"/>
</dbReference>
<comment type="subcellular location">
    <subcellularLocation>
        <location evidence="1">Membrane</location>
        <topology evidence="1">Multi-pass membrane protein</topology>
    </subcellularLocation>
</comment>
<feature type="transmembrane region" description="Helical" evidence="5">
    <location>
        <begin position="271"/>
        <end position="294"/>
    </location>
</feature>
<evidence type="ECO:0000256" key="3">
    <source>
        <dbReference type="ARBA" id="ARBA00022989"/>
    </source>
</evidence>
<dbReference type="AlphaFoldDB" id="A0A2W1NCA3"/>
<dbReference type="PANTHER" id="PTHR10361">
    <property type="entry name" value="SODIUM-BILE ACID COTRANSPORTER"/>
    <property type="match status" value="1"/>
</dbReference>
<dbReference type="EMBL" id="NHRJ02000002">
    <property type="protein sequence ID" value="PZE22107.1"/>
    <property type="molecule type" value="Genomic_DNA"/>
</dbReference>
<reference evidence="6" key="1">
    <citation type="submission" date="2018-06" db="EMBL/GenBank/DDBJ databases">
        <title>Paenibacillus xerothermodurans sp. nov. an extremely dry heat resistant spore forming bacterium isolated from the soil of Cape Canaveral, Florida.</title>
        <authorList>
            <person name="Seuylemezian A."/>
            <person name="Kaur N."/>
            <person name="Patil P."/>
            <person name="Patil P."/>
            <person name="Mayilraj S."/>
            <person name="Vaishampayan P."/>
        </authorList>
    </citation>
    <scope>NUCLEOTIDE SEQUENCE [LARGE SCALE GENOMIC DNA]</scope>
    <source>
        <strain evidence="6">ATCC 27380</strain>
    </source>
</reference>
<feature type="transmembrane region" description="Helical" evidence="5">
    <location>
        <begin position="201"/>
        <end position="219"/>
    </location>
</feature>
<feature type="transmembrane region" description="Helical" evidence="5">
    <location>
        <begin position="158"/>
        <end position="180"/>
    </location>
</feature>
<evidence type="ECO:0000256" key="2">
    <source>
        <dbReference type="ARBA" id="ARBA00022692"/>
    </source>
</evidence>
<accession>A0A2W1NCA3</accession>
<organism evidence="6 7">
    <name type="scientific">Paenibacillus xerothermodurans</name>
    <dbReference type="NCBI Taxonomy" id="1977292"/>
    <lineage>
        <taxon>Bacteria</taxon>
        <taxon>Bacillati</taxon>
        <taxon>Bacillota</taxon>
        <taxon>Bacilli</taxon>
        <taxon>Bacillales</taxon>
        <taxon>Paenibacillaceae</taxon>
        <taxon>Paenibacillus</taxon>
    </lineage>
</organism>
<keyword evidence="3 5" id="KW-1133">Transmembrane helix</keyword>
<keyword evidence="2 5" id="KW-0812">Transmembrane</keyword>
<dbReference type="Proteomes" id="UP000214746">
    <property type="component" value="Unassembled WGS sequence"/>
</dbReference>
<dbReference type="OrthoDB" id="1551454at2"/>